<dbReference type="Pfam" id="PF13302">
    <property type="entry name" value="Acetyltransf_3"/>
    <property type="match status" value="1"/>
</dbReference>
<dbReference type="EC" id="2.-.-.-" evidence="2"/>
<dbReference type="InterPro" id="IPR051531">
    <property type="entry name" value="N-acetyltransferase"/>
</dbReference>
<dbReference type="Proteomes" id="UP001364890">
    <property type="component" value="Unassembled WGS sequence"/>
</dbReference>
<evidence type="ECO:0000313" key="2">
    <source>
        <dbReference type="EMBL" id="MEI4771331.1"/>
    </source>
</evidence>
<gene>
    <name evidence="2" type="ORF">WAX74_17025</name>
</gene>
<dbReference type="PANTHER" id="PTHR43792:SF9">
    <property type="entry name" value="RIBOSOMAL-PROTEIN-ALANINE ACETYLTRANSFERASE"/>
    <property type="match status" value="1"/>
</dbReference>
<accession>A0ABU8F8I9</accession>
<reference evidence="2 3" key="1">
    <citation type="submission" date="2024-01" db="EMBL/GenBank/DDBJ databases">
        <title>Seven novel Bacillus-like species.</title>
        <authorList>
            <person name="Liu G."/>
        </authorList>
    </citation>
    <scope>NUCLEOTIDE SEQUENCE [LARGE SCALE GENOMIC DNA]</scope>
    <source>
        <strain evidence="2 3">FJAT-51614</strain>
    </source>
</reference>
<dbReference type="Gene3D" id="3.40.630.30">
    <property type="match status" value="1"/>
</dbReference>
<dbReference type="EMBL" id="JBAWSY010000018">
    <property type="protein sequence ID" value="MEI4771331.1"/>
    <property type="molecule type" value="Genomic_DNA"/>
</dbReference>
<organism evidence="2 3">
    <name type="scientific">Psychrobacillus mangrovi</name>
    <dbReference type="NCBI Taxonomy" id="3117745"/>
    <lineage>
        <taxon>Bacteria</taxon>
        <taxon>Bacillati</taxon>
        <taxon>Bacillota</taxon>
        <taxon>Bacilli</taxon>
        <taxon>Bacillales</taxon>
        <taxon>Bacillaceae</taxon>
        <taxon>Psychrobacillus</taxon>
    </lineage>
</organism>
<dbReference type="GO" id="GO:0016740">
    <property type="term" value="F:transferase activity"/>
    <property type="evidence" value="ECO:0007669"/>
    <property type="project" value="UniProtKB-KW"/>
</dbReference>
<proteinExistence type="predicted"/>
<dbReference type="InterPro" id="IPR000182">
    <property type="entry name" value="GNAT_dom"/>
</dbReference>
<name>A0ABU8F8I9_9BACI</name>
<sequence>MSNETFPIIETKRLILKEIKKEHAEDMFQYLSDPEVMEYYGISPFTTIQDALDEMEWYNKIRLEKKGIRWGVSLKESNQIIGSCGFLNWEQKHFRADIGAELSKEHWGKGIMSEVFEAVLDYGFQKMNLERIQAIIEPLNIASQKLAEKSGFMNEGLLRKYEYGDGKFDDLFMYSILREEFQKGLH</sequence>
<comment type="caution">
    <text evidence="2">The sequence shown here is derived from an EMBL/GenBank/DDBJ whole genome shotgun (WGS) entry which is preliminary data.</text>
</comment>
<feature type="domain" description="N-acetyltransferase" evidence="1">
    <location>
        <begin position="14"/>
        <end position="178"/>
    </location>
</feature>
<protein>
    <submittedName>
        <fullName evidence="2">GNAT family protein</fullName>
        <ecNumber evidence="2">2.-.-.-</ecNumber>
    </submittedName>
</protein>
<dbReference type="PROSITE" id="PS51186">
    <property type="entry name" value="GNAT"/>
    <property type="match status" value="1"/>
</dbReference>
<dbReference type="InterPro" id="IPR016181">
    <property type="entry name" value="Acyl_CoA_acyltransferase"/>
</dbReference>
<dbReference type="PANTHER" id="PTHR43792">
    <property type="entry name" value="GNAT FAMILY, PUTATIVE (AFU_ORTHOLOGUE AFUA_3G00765)-RELATED-RELATED"/>
    <property type="match status" value="1"/>
</dbReference>
<dbReference type="SUPFAM" id="SSF55729">
    <property type="entry name" value="Acyl-CoA N-acyltransferases (Nat)"/>
    <property type="match status" value="1"/>
</dbReference>
<keyword evidence="3" id="KW-1185">Reference proteome</keyword>
<keyword evidence="2" id="KW-0808">Transferase</keyword>
<evidence type="ECO:0000259" key="1">
    <source>
        <dbReference type="PROSITE" id="PS51186"/>
    </source>
</evidence>
<evidence type="ECO:0000313" key="3">
    <source>
        <dbReference type="Proteomes" id="UP001364890"/>
    </source>
</evidence>